<organism evidence="2 3">
    <name type="scientific">Cymbomonas tetramitiformis</name>
    <dbReference type="NCBI Taxonomy" id="36881"/>
    <lineage>
        <taxon>Eukaryota</taxon>
        <taxon>Viridiplantae</taxon>
        <taxon>Chlorophyta</taxon>
        <taxon>Pyramimonadophyceae</taxon>
        <taxon>Pyramimonadales</taxon>
        <taxon>Pyramimonadaceae</taxon>
        <taxon>Cymbomonas</taxon>
    </lineage>
</organism>
<dbReference type="EMBL" id="LGRX02027603">
    <property type="protein sequence ID" value="KAK3249076.1"/>
    <property type="molecule type" value="Genomic_DNA"/>
</dbReference>
<accession>A0AAE0C618</accession>
<dbReference type="Proteomes" id="UP001190700">
    <property type="component" value="Unassembled WGS sequence"/>
</dbReference>
<evidence type="ECO:0000256" key="1">
    <source>
        <dbReference type="SAM" id="Phobius"/>
    </source>
</evidence>
<evidence type="ECO:0000313" key="2">
    <source>
        <dbReference type="EMBL" id="KAK3249076.1"/>
    </source>
</evidence>
<keyword evidence="1" id="KW-0812">Transmembrane</keyword>
<keyword evidence="3" id="KW-1185">Reference proteome</keyword>
<proteinExistence type="predicted"/>
<dbReference type="AlphaFoldDB" id="A0AAE0C618"/>
<keyword evidence="1" id="KW-0472">Membrane</keyword>
<comment type="caution">
    <text evidence="2">The sequence shown here is derived from an EMBL/GenBank/DDBJ whole genome shotgun (WGS) entry which is preliminary data.</text>
</comment>
<name>A0AAE0C618_9CHLO</name>
<sequence length="116" mass="12908">MSYMYTLVFTGDLSTGKPLPIELLANPDVFEEVKQKMGSVSLYAFDASQLRVYCALLAGIFFFMVVLHSGHDPEKARPGSAEVLSNAVEVNAHHEKARAIHRRELRSTDNQTRAPT</sequence>
<feature type="transmembrane region" description="Helical" evidence="1">
    <location>
        <begin position="50"/>
        <end position="67"/>
    </location>
</feature>
<protein>
    <submittedName>
        <fullName evidence="2">Uncharacterized protein</fullName>
    </submittedName>
</protein>
<evidence type="ECO:0000313" key="3">
    <source>
        <dbReference type="Proteomes" id="UP001190700"/>
    </source>
</evidence>
<reference evidence="2 3" key="1">
    <citation type="journal article" date="2015" name="Genome Biol. Evol.">
        <title>Comparative Genomics of a Bacterivorous Green Alga Reveals Evolutionary Causalities and Consequences of Phago-Mixotrophic Mode of Nutrition.</title>
        <authorList>
            <person name="Burns J.A."/>
            <person name="Paasch A."/>
            <person name="Narechania A."/>
            <person name="Kim E."/>
        </authorList>
    </citation>
    <scope>NUCLEOTIDE SEQUENCE [LARGE SCALE GENOMIC DNA]</scope>
    <source>
        <strain evidence="2 3">PLY_AMNH</strain>
    </source>
</reference>
<keyword evidence="1" id="KW-1133">Transmembrane helix</keyword>
<gene>
    <name evidence="2" type="ORF">CYMTET_41483</name>
</gene>